<feature type="transmembrane region" description="Helical" evidence="7">
    <location>
        <begin position="259"/>
        <end position="281"/>
    </location>
</feature>
<evidence type="ECO:0000256" key="8">
    <source>
        <dbReference type="SAM" id="MobiDB-lite"/>
    </source>
</evidence>
<organism evidence="9 10">
    <name type="scientific">Herbaspirillum lusitanum</name>
    <dbReference type="NCBI Taxonomy" id="213312"/>
    <lineage>
        <taxon>Bacteria</taxon>
        <taxon>Pseudomonadati</taxon>
        <taxon>Pseudomonadota</taxon>
        <taxon>Betaproteobacteria</taxon>
        <taxon>Burkholderiales</taxon>
        <taxon>Oxalobacteraceae</taxon>
        <taxon>Herbaspirillum</taxon>
    </lineage>
</organism>
<comment type="similarity">
    <text evidence="7">Belongs to the UPF0761 family.</text>
</comment>
<evidence type="ECO:0000256" key="6">
    <source>
        <dbReference type="ARBA" id="ARBA00023136"/>
    </source>
</evidence>
<dbReference type="PANTHER" id="PTHR30213">
    <property type="entry name" value="INNER MEMBRANE PROTEIN YHJD"/>
    <property type="match status" value="1"/>
</dbReference>
<evidence type="ECO:0000256" key="4">
    <source>
        <dbReference type="ARBA" id="ARBA00022692"/>
    </source>
</evidence>
<accession>A0ABW9A9R7</accession>
<keyword evidence="2 7" id="KW-1003">Cell membrane</keyword>
<dbReference type="Pfam" id="PF03631">
    <property type="entry name" value="Virul_fac_BrkB"/>
    <property type="match status" value="1"/>
</dbReference>
<reference evidence="9 10" key="1">
    <citation type="journal article" date="2024" name="Chem. Sci.">
        <title>Discovery of megapolipeptins by genome mining of a Burkholderiales bacteria collection.</title>
        <authorList>
            <person name="Paulo B.S."/>
            <person name="Recchia M.J.J."/>
            <person name="Lee S."/>
            <person name="Fergusson C.H."/>
            <person name="Romanowski S.B."/>
            <person name="Hernandez A."/>
            <person name="Krull N."/>
            <person name="Liu D.Y."/>
            <person name="Cavanagh H."/>
            <person name="Bos A."/>
            <person name="Gray C.A."/>
            <person name="Murphy B.T."/>
            <person name="Linington R.G."/>
            <person name="Eustaquio A.S."/>
        </authorList>
    </citation>
    <scope>NUCLEOTIDE SEQUENCE [LARGE SCALE GENOMIC DNA]</scope>
    <source>
        <strain evidence="9 10">RL21-008-BIB-A</strain>
    </source>
</reference>
<feature type="compositionally biased region" description="Basic residues" evidence="8">
    <location>
        <begin position="478"/>
        <end position="487"/>
    </location>
</feature>
<feature type="transmembrane region" description="Helical" evidence="7">
    <location>
        <begin position="38"/>
        <end position="64"/>
    </location>
</feature>
<feature type="region of interest" description="Disordered" evidence="8">
    <location>
        <begin position="450"/>
        <end position="487"/>
    </location>
</feature>
<keyword evidence="4 7" id="KW-0812">Transmembrane</keyword>
<keyword evidence="3" id="KW-0997">Cell inner membrane</keyword>
<evidence type="ECO:0000256" key="2">
    <source>
        <dbReference type="ARBA" id="ARBA00022475"/>
    </source>
</evidence>
<feature type="compositionally biased region" description="Polar residues" evidence="8">
    <location>
        <begin position="450"/>
        <end position="460"/>
    </location>
</feature>
<name>A0ABW9A9R7_9BURK</name>
<dbReference type="RefSeq" id="WP_408158835.1">
    <property type="nucleotide sequence ID" value="NZ_JAQQFM010000006.1"/>
</dbReference>
<evidence type="ECO:0000256" key="3">
    <source>
        <dbReference type="ARBA" id="ARBA00022519"/>
    </source>
</evidence>
<sequence>MSSFKFSVTHMRGLNRQQLRDLLRFAGRRLGEDRLPQVAGSLTFTTILSLVPMLTIALAIFTAFPLFGTFRAALEAYFVQNLMPKGVANTILNSLNQFASKSARLSAVGGIALVFTSVMTMATIERVFNQIWRIKNSRPLLQRVLVYWAIITLGPLLIGVSISVTSYISGATSGAVNSLPWLGATFYTLVSVLLTTAVFTFMYSAVPSQSVDWRDALAGGLLAGVGVEIAKRLFAVYILKFPTYTMVYGAVAALPIFLVWIYMLWMITLLGALLAAALPVVRYERWWHVASPGSEFIDAMQVLKHLYRARAGGDSSVVDIGTLRFETKLGLDEVQTLLQKMLECGWVGSIKADAPKKKSAWGRSNEDGLDRWTLVSNPDVLKLSDVYRLFVFDPLHVDAGEERQLADSVEAAINGVLGQSLSDYFEAQRQGGDSLDASLRPAVAMMPAPRSQTLLQQNLPEKNEEKADQLESAAARPHPAKAFRWPR</sequence>
<evidence type="ECO:0000256" key="7">
    <source>
        <dbReference type="HAMAP-Rule" id="MF_00672"/>
    </source>
</evidence>
<dbReference type="HAMAP" id="MF_00672">
    <property type="entry name" value="UPF0761"/>
    <property type="match status" value="1"/>
</dbReference>
<dbReference type="Proteomes" id="UP001629246">
    <property type="component" value="Unassembled WGS sequence"/>
</dbReference>
<dbReference type="NCBIfam" id="TIGR00765">
    <property type="entry name" value="yihY_not_rbn"/>
    <property type="match status" value="1"/>
</dbReference>
<keyword evidence="5 7" id="KW-1133">Transmembrane helix</keyword>
<dbReference type="PANTHER" id="PTHR30213:SF0">
    <property type="entry name" value="UPF0761 MEMBRANE PROTEIN YIHY"/>
    <property type="match status" value="1"/>
</dbReference>
<evidence type="ECO:0000256" key="5">
    <source>
        <dbReference type="ARBA" id="ARBA00022989"/>
    </source>
</evidence>
<evidence type="ECO:0000256" key="1">
    <source>
        <dbReference type="ARBA" id="ARBA00004651"/>
    </source>
</evidence>
<gene>
    <name evidence="9" type="ORF">PQR62_15305</name>
</gene>
<proteinExistence type="inferred from homology"/>
<feature type="transmembrane region" description="Helical" evidence="7">
    <location>
        <begin position="216"/>
        <end position="239"/>
    </location>
</feature>
<evidence type="ECO:0000313" key="10">
    <source>
        <dbReference type="Proteomes" id="UP001629246"/>
    </source>
</evidence>
<dbReference type="InterPro" id="IPR023679">
    <property type="entry name" value="UPF0761_bac"/>
</dbReference>
<evidence type="ECO:0000313" key="9">
    <source>
        <dbReference type="EMBL" id="MFL9925646.1"/>
    </source>
</evidence>
<feature type="transmembrane region" description="Helical" evidence="7">
    <location>
        <begin position="105"/>
        <end position="124"/>
    </location>
</feature>
<comment type="subcellular location">
    <subcellularLocation>
        <location evidence="1 7">Cell membrane</location>
        <topology evidence="1 7">Multi-pass membrane protein</topology>
    </subcellularLocation>
</comment>
<feature type="transmembrane region" description="Helical" evidence="7">
    <location>
        <begin position="181"/>
        <end position="204"/>
    </location>
</feature>
<comment type="caution">
    <text evidence="9">The sequence shown here is derived from an EMBL/GenBank/DDBJ whole genome shotgun (WGS) entry which is preliminary data.</text>
</comment>
<protein>
    <recommendedName>
        <fullName evidence="7">UPF0761 membrane protein PQR62_15305</fullName>
    </recommendedName>
</protein>
<feature type="transmembrane region" description="Helical" evidence="7">
    <location>
        <begin position="145"/>
        <end position="169"/>
    </location>
</feature>
<dbReference type="InterPro" id="IPR017039">
    <property type="entry name" value="Virul_fac_BrkB"/>
</dbReference>
<keyword evidence="6 7" id="KW-0472">Membrane</keyword>
<dbReference type="EMBL" id="JAQQFM010000006">
    <property type="protein sequence ID" value="MFL9925646.1"/>
    <property type="molecule type" value="Genomic_DNA"/>
</dbReference>
<keyword evidence="10" id="KW-1185">Reference proteome</keyword>